<evidence type="ECO:0000256" key="10">
    <source>
        <dbReference type="ARBA" id="ARBA00044968"/>
    </source>
</evidence>
<evidence type="ECO:0000256" key="5">
    <source>
        <dbReference type="ARBA" id="ARBA00022723"/>
    </source>
</evidence>
<feature type="binding site" evidence="14">
    <location>
        <position position="169"/>
    </location>
    <ligand>
        <name>Mg(2+)</name>
        <dbReference type="ChEBI" id="CHEBI:18420"/>
    </ligand>
</feature>
<feature type="binding site" evidence="14">
    <location>
        <position position="170"/>
    </location>
    <ligand>
        <name>Mg(2+)</name>
        <dbReference type="ChEBI" id="CHEBI:18420"/>
    </ligand>
</feature>
<comment type="subcellular location">
    <subcellularLocation>
        <location evidence="1">Cytoplasm</location>
    </subcellularLocation>
</comment>
<dbReference type="PANTHER" id="PTHR46193:SF18">
    <property type="entry name" value="HEXITOL PHOSPHATASE B"/>
    <property type="match status" value="1"/>
</dbReference>
<feature type="binding site" evidence="14">
    <location>
        <position position="9"/>
    </location>
    <ligand>
        <name>Mg(2+)</name>
        <dbReference type="ChEBI" id="CHEBI:18420"/>
    </ligand>
</feature>
<dbReference type="PRINTS" id="PR00413">
    <property type="entry name" value="HADHALOGNASE"/>
</dbReference>
<evidence type="ECO:0000256" key="13">
    <source>
        <dbReference type="PIRSR" id="PIRSR610972-2"/>
    </source>
</evidence>
<evidence type="ECO:0000256" key="11">
    <source>
        <dbReference type="ARBA" id="ARBA00044991"/>
    </source>
</evidence>
<name>A0A1I3CUH4_9LACT</name>
<evidence type="ECO:0000256" key="4">
    <source>
        <dbReference type="ARBA" id="ARBA00022553"/>
    </source>
</evidence>
<sequence length="223" mass="23908">MKAVLFDLDGVITDTAVYHYKAWKALAAKIGIEIDEAFNEQLKGISRMDSLESILAKGSKLDAYSEEDKLALATEKNDLYKTMIQQMTPEDILPGINDLISGLKAKGMRLGLASASQNGPMILEKLGLKDTFDEIVDPAQLKAGKPDPEIFLTGAQDLGFKPEECVGIEDAAAGVDAINAAGMVSIGVGNEQTLQKATTVVPDTASLSAALVERVWRETVEHS</sequence>
<gene>
    <name evidence="16" type="ORF">SAMN04489868_1236</name>
</gene>
<dbReference type="GO" id="GO:0008801">
    <property type="term" value="F:beta-phosphoglucomutase activity"/>
    <property type="evidence" value="ECO:0007669"/>
    <property type="project" value="UniProtKB-EC"/>
</dbReference>
<feature type="binding site" evidence="13">
    <location>
        <position position="23"/>
    </location>
    <ligand>
        <name>substrate</name>
    </ligand>
</feature>
<keyword evidence="17" id="KW-1185">Reference proteome</keyword>
<proteinExistence type="inferred from homology"/>
<dbReference type="CDD" id="cd02598">
    <property type="entry name" value="HAD_BPGM"/>
    <property type="match status" value="1"/>
</dbReference>
<feature type="binding site" evidence="13">
    <location>
        <begin position="7"/>
        <end position="9"/>
    </location>
    <ligand>
        <name>substrate</name>
    </ligand>
</feature>
<dbReference type="NCBIfam" id="TIGR01990">
    <property type="entry name" value="bPGM"/>
    <property type="match status" value="1"/>
</dbReference>
<feature type="binding site" evidence="13">
    <location>
        <position position="145"/>
    </location>
    <ligand>
        <name>substrate</name>
    </ligand>
</feature>
<feature type="site" description="Important for catalytic activity and assists the phosphoryl transfer reaction to Asp8 by balancing charge and orienting the reacting groups" evidence="15">
    <location>
        <position position="114"/>
    </location>
</feature>
<dbReference type="SFLD" id="SFLDG01135">
    <property type="entry name" value="C1.5.6:_HAD__Beta-PGM__Phospha"/>
    <property type="match status" value="1"/>
</dbReference>
<dbReference type="InterPro" id="IPR010976">
    <property type="entry name" value="B-phosphoglucomutase_hydrolase"/>
</dbReference>
<feature type="binding site" evidence="13">
    <location>
        <position position="76"/>
    </location>
    <ligand>
        <name>substrate</name>
    </ligand>
</feature>
<evidence type="ECO:0000256" key="9">
    <source>
        <dbReference type="ARBA" id="ARBA00044926"/>
    </source>
</evidence>
<reference evidence="16 17" key="1">
    <citation type="submission" date="2016-10" db="EMBL/GenBank/DDBJ databases">
        <authorList>
            <person name="de Groot N.N."/>
        </authorList>
    </citation>
    <scope>NUCLEOTIDE SEQUENCE [LARGE SCALE GENOMIC DNA]</scope>
    <source>
        <strain evidence="16 17">DSM 27630</strain>
    </source>
</reference>
<keyword evidence="8" id="KW-0119">Carbohydrate metabolism</keyword>
<dbReference type="SUPFAM" id="SSF56784">
    <property type="entry name" value="HAD-like"/>
    <property type="match status" value="1"/>
</dbReference>
<dbReference type="InterPro" id="IPR023198">
    <property type="entry name" value="PGP-like_dom2"/>
</dbReference>
<dbReference type="RefSeq" id="WP_092092756.1">
    <property type="nucleotide sequence ID" value="NZ_FOQE01000023.1"/>
</dbReference>
<dbReference type="OrthoDB" id="9797743at2"/>
<feature type="binding site" evidence="13">
    <location>
        <begin position="114"/>
        <end position="118"/>
    </location>
    <ligand>
        <name>substrate</name>
    </ligand>
</feature>
<dbReference type="EMBL" id="FOQE01000023">
    <property type="protein sequence ID" value="SFH77891.1"/>
    <property type="molecule type" value="Genomic_DNA"/>
</dbReference>
<protein>
    <recommendedName>
        <fullName evidence="11">Beta-phosphoglucomutase</fullName>
        <ecNumber evidence="10">5.4.2.6</ecNumber>
    </recommendedName>
</protein>
<dbReference type="InterPro" id="IPR006439">
    <property type="entry name" value="HAD-SF_hydro_IA"/>
</dbReference>
<feature type="site" description="Important for catalytic activity and assists the phosphoryl transfer reaction to Asp8 by balancing charge and orienting the reacting groups" evidence="15">
    <location>
        <position position="145"/>
    </location>
</feature>
<evidence type="ECO:0000256" key="7">
    <source>
        <dbReference type="ARBA" id="ARBA00023235"/>
    </source>
</evidence>
<dbReference type="NCBIfam" id="TIGR02009">
    <property type="entry name" value="PGMB-YQAB-SF"/>
    <property type="match status" value="1"/>
</dbReference>
<dbReference type="FunFam" id="1.10.150.240:FF:000010">
    <property type="entry name" value="Beta-phosphoglucomutase"/>
    <property type="match status" value="1"/>
</dbReference>
<accession>A0A1I3CUH4</accession>
<evidence type="ECO:0000256" key="2">
    <source>
        <dbReference type="ARBA" id="ARBA00006171"/>
    </source>
</evidence>
<feature type="binding site" evidence="13">
    <location>
        <begin position="42"/>
        <end position="47"/>
    </location>
    <ligand>
        <name>substrate</name>
    </ligand>
</feature>
<dbReference type="SFLD" id="SFLDG01129">
    <property type="entry name" value="C1.5:_HAD__Beta-PGM__Phosphata"/>
    <property type="match status" value="1"/>
</dbReference>
<evidence type="ECO:0000256" key="14">
    <source>
        <dbReference type="PIRSR" id="PIRSR610972-3"/>
    </source>
</evidence>
<dbReference type="Pfam" id="PF00702">
    <property type="entry name" value="Hydrolase"/>
    <property type="match status" value="1"/>
</dbReference>
<dbReference type="Gene3D" id="3.40.50.1000">
    <property type="entry name" value="HAD superfamily/HAD-like"/>
    <property type="match status" value="1"/>
</dbReference>
<organism evidence="16 17">
    <name type="scientific">Pisciglobus halotolerans</name>
    <dbReference type="NCBI Taxonomy" id="745365"/>
    <lineage>
        <taxon>Bacteria</taxon>
        <taxon>Bacillati</taxon>
        <taxon>Bacillota</taxon>
        <taxon>Bacilli</taxon>
        <taxon>Lactobacillales</taxon>
        <taxon>Carnobacteriaceae</taxon>
    </lineage>
</organism>
<evidence type="ECO:0000256" key="15">
    <source>
        <dbReference type="PIRSR" id="PIRSR610972-4"/>
    </source>
</evidence>
<evidence type="ECO:0000256" key="1">
    <source>
        <dbReference type="ARBA" id="ARBA00004496"/>
    </source>
</evidence>
<dbReference type="GO" id="GO:0005737">
    <property type="term" value="C:cytoplasm"/>
    <property type="evidence" value="ECO:0007669"/>
    <property type="project" value="UniProtKB-SubCell"/>
</dbReference>
<feature type="binding site" evidence="14">
    <location>
        <position position="7"/>
    </location>
    <ligand>
        <name>Mg(2+)</name>
        <dbReference type="ChEBI" id="CHEBI:18420"/>
    </ligand>
</feature>
<dbReference type="Gene3D" id="1.10.150.240">
    <property type="entry name" value="Putative phosphatase, domain 2"/>
    <property type="match status" value="1"/>
</dbReference>
<feature type="active site" description="Proton donor/acceptor" evidence="12">
    <location>
        <position position="9"/>
    </location>
</feature>
<evidence type="ECO:0000256" key="6">
    <source>
        <dbReference type="ARBA" id="ARBA00022842"/>
    </source>
</evidence>
<keyword evidence="3" id="KW-0963">Cytoplasm</keyword>
<dbReference type="Proteomes" id="UP000198668">
    <property type="component" value="Unassembled WGS sequence"/>
</dbReference>
<comment type="similarity">
    <text evidence="2">Belongs to the HAD-like hydrolase superfamily. CbbY/CbbZ/Gph/YieH family.</text>
</comment>
<dbReference type="EC" id="5.4.2.6" evidence="10"/>
<evidence type="ECO:0000256" key="8">
    <source>
        <dbReference type="ARBA" id="ARBA00023277"/>
    </source>
</evidence>
<dbReference type="InterPro" id="IPR023214">
    <property type="entry name" value="HAD_sf"/>
</dbReference>
<comment type="cofactor">
    <cofactor evidence="14">
        <name>Mg(2+)</name>
        <dbReference type="ChEBI" id="CHEBI:18420"/>
    </cofactor>
    <text evidence="14">Binds 2 magnesium ions per subunit.</text>
</comment>
<feature type="binding site" evidence="13">
    <location>
        <position position="50"/>
    </location>
    <ligand>
        <name>substrate</name>
    </ligand>
</feature>
<keyword evidence="5 14" id="KW-0479">Metal-binding</keyword>
<keyword evidence="6 14" id="KW-0460">Magnesium</keyword>
<dbReference type="PANTHER" id="PTHR46193">
    <property type="entry name" value="6-PHOSPHOGLUCONATE PHOSPHATASE"/>
    <property type="match status" value="1"/>
</dbReference>
<dbReference type="InterPro" id="IPR051600">
    <property type="entry name" value="Beta-PGM-like"/>
</dbReference>
<keyword evidence="4" id="KW-0597">Phosphoprotein</keyword>
<feature type="active site" description="Nucleophile" evidence="12">
    <location>
        <position position="7"/>
    </location>
</feature>
<dbReference type="GO" id="GO:0000287">
    <property type="term" value="F:magnesium ion binding"/>
    <property type="evidence" value="ECO:0007669"/>
    <property type="project" value="InterPro"/>
</dbReference>
<dbReference type="AlphaFoldDB" id="A0A1I3CUH4"/>
<evidence type="ECO:0000256" key="3">
    <source>
        <dbReference type="ARBA" id="ARBA00022490"/>
    </source>
</evidence>
<evidence type="ECO:0000256" key="12">
    <source>
        <dbReference type="PIRSR" id="PIRSR610972-1"/>
    </source>
</evidence>
<dbReference type="NCBIfam" id="TIGR01509">
    <property type="entry name" value="HAD-SF-IA-v3"/>
    <property type="match status" value="1"/>
</dbReference>
<evidence type="ECO:0000313" key="17">
    <source>
        <dbReference type="Proteomes" id="UP000198668"/>
    </source>
</evidence>
<dbReference type="GO" id="GO:0005975">
    <property type="term" value="P:carbohydrate metabolic process"/>
    <property type="evidence" value="ECO:0007669"/>
    <property type="project" value="InterPro"/>
</dbReference>
<dbReference type="SFLD" id="SFLDS00003">
    <property type="entry name" value="Haloacid_Dehalogenase"/>
    <property type="match status" value="1"/>
</dbReference>
<keyword evidence="7" id="KW-0413">Isomerase</keyword>
<comment type="catalytic activity">
    <reaction evidence="9">
        <text>beta-D-glucose 1-phosphate = beta-D-glucose 6-phosphate</text>
        <dbReference type="Rhea" id="RHEA:20113"/>
        <dbReference type="ChEBI" id="CHEBI:57684"/>
        <dbReference type="ChEBI" id="CHEBI:58247"/>
        <dbReference type="EC" id="5.4.2.6"/>
    </reaction>
</comment>
<dbReference type="SFLD" id="SFLDF00046">
    <property type="entry name" value="beta-phosphoglucomutase"/>
    <property type="match status" value="1"/>
</dbReference>
<dbReference type="InterPro" id="IPR010972">
    <property type="entry name" value="Beta-PGM"/>
</dbReference>
<dbReference type="InterPro" id="IPR036412">
    <property type="entry name" value="HAD-like_sf"/>
</dbReference>
<evidence type="ECO:0000313" key="16">
    <source>
        <dbReference type="EMBL" id="SFH77891.1"/>
    </source>
</evidence>